<keyword evidence="2" id="KW-1185">Reference proteome</keyword>
<evidence type="ECO:0000313" key="2">
    <source>
        <dbReference type="Proteomes" id="UP000266861"/>
    </source>
</evidence>
<proteinExistence type="predicted"/>
<name>A0A397JG93_9GLOM</name>
<dbReference type="AlphaFoldDB" id="A0A397JG93"/>
<reference evidence="1 2" key="1">
    <citation type="submission" date="2018-08" db="EMBL/GenBank/DDBJ databases">
        <title>Genome and evolution of the arbuscular mycorrhizal fungus Diversispora epigaea (formerly Glomus versiforme) and its bacterial endosymbionts.</title>
        <authorList>
            <person name="Sun X."/>
            <person name="Fei Z."/>
            <person name="Harrison M."/>
        </authorList>
    </citation>
    <scope>NUCLEOTIDE SEQUENCE [LARGE SCALE GENOMIC DNA]</scope>
    <source>
        <strain evidence="1 2">IT104</strain>
    </source>
</reference>
<evidence type="ECO:0000313" key="1">
    <source>
        <dbReference type="EMBL" id="RHZ84214.1"/>
    </source>
</evidence>
<organism evidence="1 2">
    <name type="scientific">Diversispora epigaea</name>
    <dbReference type="NCBI Taxonomy" id="1348612"/>
    <lineage>
        <taxon>Eukaryota</taxon>
        <taxon>Fungi</taxon>
        <taxon>Fungi incertae sedis</taxon>
        <taxon>Mucoromycota</taxon>
        <taxon>Glomeromycotina</taxon>
        <taxon>Glomeromycetes</taxon>
        <taxon>Diversisporales</taxon>
        <taxon>Diversisporaceae</taxon>
        <taxon>Diversispora</taxon>
    </lineage>
</organism>
<dbReference type="OrthoDB" id="642895at2759"/>
<gene>
    <name evidence="1" type="ORF">Glove_84g31</name>
</gene>
<comment type="caution">
    <text evidence="1">The sequence shown here is derived from an EMBL/GenBank/DDBJ whole genome shotgun (WGS) entry which is preliminary data.</text>
</comment>
<protein>
    <submittedName>
        <fullName evidence="1">Uncharacterized protein</fullName>
    </submittedName>
</protein>
<dbReference type="EMBL" id="PQFF01000080">
    <property type="protein sequence ID" value="RHZ84214.1"/>
    <property type="molecule type" value="Genomic_DNA"/>
</dbReference>
<sequence length="90" mass="10575">MIVVLEGGDDDESDDFYLERLNLEFECLREITRAIIQKVIEEFTAQLIFGINVWFLNMGVMDFSSLQKTNEIYELLSRVSRLQELYSCLN</sequence>
<accession>A0A397JG93</accession>
<dbReference type="Proteomes" id="UP000266861">
    <property type="component" value="Unassembled WGS sequence"/>
</dbReference>